<keyword evidence="2" id="KW-1185">Reference proteome</keyword>
<dbReference type="Gene3D" id="3.40.1620.10">
    <property type="entry name" value="YefM-like domain"/>
    <property type="match status" value="1"/>
</dbReference>
<gene>
    <name evidence="1" type="ORF">GSI01S_33_00680</name>
</gene>
<comment type="caution">
    <text evidence="1">The sequence shown here is derived from an EMBL/GenBank/DDBJ whole genome shotgun (WGS) entry which is preliminary data.</text>
</comment>
<protein>
    <submittedName>
        <fullName evidence="1">Uncharacterized protein</fullName>
    </submittedName>
</protein>
<proteinExistence type="predicted"/>
<dbReference type="RefSeq" id="WP_006897788.1">
    <property type="nucleotide sequence ID" value="NZ_BANU01000033.1"/>
</dbReference>
<organism evidence="1 2">
    <name type="scientific">Gordonia sihwensis NBRC 108236</name>
    <dbReference type="NCBI Taxonomy" id="1223544"/>
    <lineage>
        <taxon>Bacteria</taxon>
        <taxon>Bacillati</taxon>
        <taxon>Actinomycetota</taxon>
        <taxon>Actinomycetes</taxon>
        <taxon>Mycobacteriales</taxon>
        <taxon>Gordoniaceae</taxon>
        <taxon>Gordonia</taxon>
    </lineage>
</organism>
<reference evidence="1 2" key="1">
    <citation type="submission" date="2012-12" db="EMBL/GenBank/DDBJ databases">
        <title>Whole genome shotgun sequence of Gordonia sihwensis NBRC 108236.</title>
        <authorList>
            <person name="Yoshida I."/>
            <person name="Hosoyama A."/>
            <person name="Tsuchikane K."/>
            <person name="Ando Y."/>
            <person name="Baba S."/>
            <person name="Ohji S."/>
            <person name="Hamada M."/>
            <person name="Tamura T."/>
            <person name="Yamazoe A."/>
            <person name="Yamazaki S."/>
            <person name="Fujita N."/>
        </authorList>
    </citation>
    <scope>NUCLEOTIDE SEQUENCE [LARGE SCALE GENOMIC DNA]</scope>
    <source>
        <strain evidence="1 2">NBRC 108236</strain>
    </source>
</reference>
<dbReference type="EMBL" id="BANU01000033">
    <property type="protein sequence ID" value="GAC62382.1"/>
    <property type="molecule type" value="Genomic_DNA"/>
</dbReference>
<evidence type="ECO:0000313" key="1">
    <source>
        <dbReference type="EMBL" id="GAC62382.1"/>
    </source>
</evidence>
<dbReference type="Proteomes" id="UP000035083">
    <property type="component" value="Unassembled WGS sequence"/>
</dbReference>
<sequence>METRSITEVRAELPALVRALDADPAAEIGITVNGRLVASVVSAHRRPDASFHGWIDTGGHVYSQLTESMKACGLLTVDNRGQARIWRHAVSGAQLAVAPSGNWDEWGTPRVTYWHPATPAELMEIRSWHLGQWDGSSSADYGNILDDAERQLAKRIAETGSGA</sequence>
<evidence type="ECO:0000313" key="2">
    <source>
        <dbReference type="Proteomes" id="UP000035083"/>
    </source>
</evidence>
<name>L7LQD0_9ACTN</name>
<accession>L7LQD0</accession>
<dbReference type="AlphaFoldDB" id="L7LQD0"/>